<keyword evidence="2" id="KW-1185">Reference proteome</keyword>
<gene>
    <name evidence="1" type="ORF">C8F04DRAFT_1198114</name>
</gene>
<evidence type="ECO:0000313" key="2">
    <source>
        <dbReference type="Proteomes" id="UP001218188"/>
    </source>
</evidence>
<proteinExistence type="predicted"/>
<dbReference type="AlphaFoldDB" id="A0AAD6WNA7"/>
<name>A0AAD6WNA7_9AGAR</name>
<sequence>MDVVEGGRAAILHLATNFFAEESTAYATSLLGSYKFNKHFQIALSRTPRQGNAYTFFVQAEPFHAFVLGTVAGIISIDSEKLSQNAAPVGRMSITQINEPSERVQEMFEKSCAVLGNIMRDETTKVSLFYFLLPSIRRRESNLIFNLQDGCIARSWLTEGPSPQIFIDYGWSSDFTDGPIDFGSNVLVDVTLHRYDVYEDGVLAKVQNYSLVAHSIHVIDTEEMREAGFVNLASDLVPSVLQTALEGGGGRPKV</sequence>
<evidence type="ECO:0000313" key="1">
    <source>
        <dbReference type="EMBL" id="KAJ7019072.1"/>
    </source>
</evidence>
<organism evidence="1 2">
    <name type="scientific">Mycena alexandri</name>
    <dbReference type="NCBI Taxonomy" id="1745969"/>
    <lineage>
        <taxon>Eukaryota</taxon>
        <taxon>Fungi</taxon>
        <taxon>Dikarya</taxon>
        <taxon>Basidiomycota</taxon>
        <taxon>Agaricomycotina</taxon>
        <taxon>Agaricomycetes</taxon>
        <taxon>Agaricomycetidae</taxon>
        <taxon>Agaricales</taxon>
        <taxon>Marasmiineae</taxon>
        <taxon>Mycenaceae</taxon>
        <taxon>Mycena</taxon>
    </lineage>
</organism>
<dbReference type="Proteomes" id="UP001218188">
    <property type="component" value="Unassembled WGS sequence"/>
</dbReference>
<dbReference type="EMBL" id="JARJCM010000308">
    <property type="protein sequence ID" value="KAJ7019072.1"/>
    <property type="molecule type" value="Genomic_DNA"/>
</dbReference>
<reference evidence="1" key="1">
    <citation type="submission" date="2023-03" db="EMBL/GenBank/DDBJ databases">
        <title>Massive genome expansion in bonnet fungi (Mycena s.s.) driven by repeated elements and novel gene families across ecological guilds.</title>
        <authorList>
            <consortium name="Lawrence Berkeley National Laboratory"/>
            <person name="Harder C.B."/>
            <person name="Miyauchi S."/>
            <person name="Viragh M."/>
            <person name="Kuo A."/>
            <person name="Thoen E."/>
            <person name="Andreopoulos B."/>
            <person name="Lu D."/>
            <person name="Skrede I."/>
            <person name="Drula E."/>
            <person name="Henrissat B."/>
            <person name="Morin E."/>
            <person name="Kohler A."/>
            <person name="Barry K."/>
            <person name="LaButti K."/>
            <person name="Morin E."/>
            <person name="Salamov A."/>
            <person name="Lipzen A."/>
            <person name="Mereny Z."/>
            <person name="Hegedus B."/>
            <person name="Baldrian P."/>
            <person name="Stursova M."/>
            <person name="Weitz H."/>
            <person name="Taylor A."/>
            <person name="Grigoriev I.V."/>
            <person name="Nagy L.G."/>
            <person name="Martin F."/>
            <person name="Kauserud H."/>
        </authorList>
    </citation>
    <scope>NUCLEOTIDE SEQUENCE</scope>
    <source>
        <strain evidence="1">CBHHK200</strain>
    </source>
</reference>
<comment type="caution">
    <text evidence="1">The sequence shown here is derived from an EMBL/GenBank/DDBJ whole genome shotgun (WGS) entry which is preliminary data.</text>
</comment>
<protein>
    <submittedName>
        <fullName evidence="1">Uncharacterized protein</fullName>
    </submittedName>
</protein>
<accession>A0AAD6WNA7</accession>